<feature type="compositionally biased region" description="Polar residues" evidence="1">
    <location>
        <begin position="407"/>
        <end position="416"/>
    </location>
</feature>
<feature type="compositionally biased region" description="Polar residues" evidence="1">
    <location>
        <begin position="436"/>
        <end position="455"/>
    </location>
</feature>
<name>A0AA48L3H4_9TREE</name>
<feature type="region of interest" description="Disordered" evidence="1">
    <location>
        <begin position="400"/>
        <end position="512"/>
    </location>
</feature>
<evidence type="ECO:0000313" key="2">
    <source>
        <dbReference type="EMBL" id="BEI91253.1"/>
    </source>
</evidence>
<keyword evidence="3" id="KW-1185">Reference proteome</keyword>
<dbReference type="GeneID" id="85495123"/>
<feature type="region of interest" description="Disordered" evidence="1">
    <location>
        <begin position="535"/>
        <end position="567"/>
    </location>
</feature>
<dbReference type="Proteomes" id="UP001233271">
    <property type="component" value="Chromosome 4"/>
</dbReference>
<dbReference type="AlphaFoldDB" id="A0AA48L3H4"/>
<proteinExistence type="predicted"/>
<accession>A0AA48L3H4</accession>
<evidence type="ECO:0000313" key="3">
    <source>
        <dbReference type="Proteomes" id="UP001233271"/>
    </source>
</evidence>
<dbReference type="RefSeq" id="XP_060456518.1">
    <property type="nucleotide sequence ID" value="XM_060599867.1"/>
</dbReference>
<reference evidence="2" key="1">
    <citation type="journal article" date="2023" name="BMC Genomics">
        <title>Chromosome-level genome assemblies of Cutaneotrichosporon spp. (Trichosporonales, Basidiomycota) reveal imbalanced evolution between nucleotide sequences and chromosome synteny.</title>
        <authorList>
            <person name="Kobayashi Y."/>
            <person name="Kayamori A."/>
            <person name="Aoki K."/>
            <person name="Shiwa Y."/>
            <person name="Matsutani M."/>
            <person name="Fujita N."/>
            <person name="Sugita T."/>
            <person name="Iwasaki W."/>
            <person name="Tanaka N."/>
            <person name="Takashima M."/>
        </authorList>
    </citation>
    <scope>NUCLEOTIDE SEQUENCE</scope>
    <source>
        <strain evidence="2">HIS019</strain>
    </source>
</reference>
<dbReference type="KEGG" id="ccac:CcaHIS019_0400730"/>
<evidence type="ECO:0000256" key="1">
    <source>
        <dbReference type="SAM" id="MobiDB-lite"/>
    </source>
</evidence>
<protein>
    <submittedName>
        <fullName evidence="2">Uncharacterized protein</fullName>
    </submittedName>
</protein>
<organism evidence="2 3">
    <name type="scientific">Cutaneotrichosporon cavernicola</name>
    <dbReference type="NCBI Taxonomy" id="279322"/>
    <lineage>
        <taxon>Eukaryota</taxon>
        <taxon>Fungi</taxon>
        <taxon>Dikarya</taxon>
        <taxon>Basidiomycota</taxon>
        <taxon>Agaricomycotina</taxon>
        <taxon>Tremellomycetes</taxon>
        <taxon>Trichosporonales</taxon>
        <taxon>Trichosporonaceae</taxon>
        <taxon>Cutaneotrichosporon</taxon>
    </lineage>
</organism>
<gene>
    <name evidence="2" type="ORF">CcaverHIS019_0400730</name>
</gene>
<sequence>MLQALLVQIQPKHGNVAARTFPVTGYFGLTPVNIAGTVHVKIQEGGVKIPIRSVQVAVRCYESRESMRSARRDHTVWETAQYIWLPPAGTQDEVLDGWEQPFKFTIPPEVAALARGSQNLREWRVRWRLEVMVEHVPIPVVGHRVAYAYDLNLYDHRNPSPSLPSPPAAMILGSGATATHVHMNPPPTAFGPSESLAVSFSVRPDDPSASIKKLQLVLDRRVELLDGKQHMSGSTDDLPTQRRSRVQNLFRGSSPQSSRGDKVERVIVTRIAEAQCEVPSPGENGAMWSMGSLQLPRRGHNWAIGETTQTQFVNMSFEARLKVTVKNKRGGSQKELVSQPIPVIIVGSTAEERLEAHRAWERLDTRTSRRRTPGCDDGHIAHIRDGAVLGSAPYVVNPRRHRRDISPSCSNGTGSTAPLLPSPPPSRERLTVRTVLCSTPDLSNGESEGAQSTDLVSPYDSEHQLPKHGCSRRISSTSEDELPRPRSRLKREHSSEPSPPMPRRRLQLPSLDALGLGLPKVKEERPLRNRPATAPAFGVYSAKPPPFGSSRPQTSAGFAFIMPAPRR</sequence>
<dbReference type="EMBL" id="AP028215">
    <property type="protein sequence ID" value="BEI91253.1"/>
    <property type="molecule type" value="Genomic_DNA"/>
</dbReference>